<dbReference type="PANTHER" id="PTHR47150">
    <property type="entry name" value="OS12G0169200 PROTEIN"/>
    <property type="match status" value="1"/>
</dbReference>
<organism evidence="1 2">
    <name type="scientific">Lactuca sativa</name>
    <name type="common">Garden lettuce</name>
    <dbReference type="NCBI Taxonomy" id="4236"/>
    <lineage>
        <taxon>Eukaryota</taxon>
        <taxon>Viridiplantae</taxon>
        <taxon>Streptophyta</taxon>
        <taxon>Embryophyta</taxon>
        <taxon>Tracheophyta</taxon>
        <taxon>Spermatophyta</taxon>
        <taxon>Magnoliopsida</taxon>
        <taxon>eudicotyledons</taxon>
        <taxon>Gunneridae</taxon>
        <taxon>Pentapetalae</taxon>
        <taxon>asterids</taxon>
        <taxon>campanulids</taxon>
        <taxon>Asterales</taxon>
        <taxon>Asteraceae</taxon>
        <taxon>Cichorioideae</taxon>
        <taxon>Cichorieae</taxon>
        <taxon>Lactucinae</taxon>
        <taxon>Lactuca</taxon>
    </lineage>
</organism>
<gene>
    <name evidence="1" type="ORF">LSAT_V11C300148690</name>
</gene>
<dbReference type="PANTHER" id="PTHR47150:SF6">
    <property type="entry name" value="OS01G0872900 PROTEIN"/>
    <property type="match status" value="1"/>
</dbReference>
<dbReference type="Pfam" id="PF04827">
    <property type="entry name" value="Plant_tran"/>
    <property type="match status" value="1"/>
</dbReference>
<dbReference type="EMBL" id="NBSK02000003">
    <property type="protein sequence ID" value="KAJ0214982.1"/>
    <property type="molecule type" value="Genomic_DNA"/>
</dbReference>
<sequence>MWYGLTAGFLCLIQKCSLRARESGGEFFALCNVDIGLLVRAGCLDSSKHGKLEDAFGQSGISLANPSPQRGNPNNNIYNRKTLTTIAPNPYARKSTIKEHVLRPSEGYSGGYANLLVVVCGDNVTLISKMAIRYQAKKAMCVAYVVALATREHRPNGGSDEDDLVLHTLLFAAHNRVQQRGESTNIEKRRRISIVRDRIAAHKLLSFMVTYICGIQLEMILNNCMPHMKLNMAYQECLATLIVHIGSGQIVPMHGESKAPNMSFVVNEHQYNYGYYLGDGIYPEYATFFKSFSFPADEKRQLFKLAQESVRKDVERAFGVLKQKRHIIKHPARSWDRAKLTKVLTACVILHNMIIEEEGRAICMYNPEDILNSPAVLNYYVF</sequence>
<proteinExistence type="predicted"/>
<comment type="caution">
    <text evidence="1">The sequence shown here is derived from an EMBL/GenBank/DDBJ whole genome shotgun (WGS) entry which is preliminary data.</text>
</comment>
<evidence type="ECO:0008006" key="3">
    <source>
        <dbReference type="Google" id="ProtNLM"/>
    </source>
</evidence>
<name>A0A9R1XPL9_LACSA</name>
<accession>A0A9R1XPL9</accession>
<dbReference type="InterPro" id="IPR006912">
    <property type="entry name" value="Harbinger_derived_prot"/>
</dbReference>
<dbReference type="Proteomes" id="UP000235145">
    <property type="component" value="Unassembled WGS sequence"/>
</dbReference>
<keyword evidence="2" id="KW-1185">Reference proteome</keyword>
<evidence type="ECO:0000313" key="1">
    <source>
        <dbReference type="EMBL" id="KAJ0214982.1"/>
    </source>
</evidence>
<protein>
    <recommendedName>
        <fullName evidence="3">DDE Tnp4 domain-containing protein</fullName>
    </recommendedName>
</protein>
<evidence type="ECO:0000313" key="2">
    <source>
        <dbReference type="Proteomes" id="UP000235145"/>
    </source>
</evidence>
<dbReference type="AlphaFoldDB" id="A0A9R1XPL9"/>
<reference evidence="1 2" key="1">
    <citation type="journal article" date="2017" name="Nat. Commun.">
        <title>Genome assembly with in vitro proximity ligation data and whole-genome triplication in lettuce.</title>
        <authorList>
            <person name="Reyes-Chin-Wo S."/>
            <person name="Wang Z."/>
            <person name="Yang X."/>
            <person name="Kozik A."/>
            <person name="Arikit S."/>
            <person name="Song C."/>
            <person name="Xia L."/>
            <person name="Froenicke L."/>
            <person name="Lavelle D.O."/>
            <person name="Truco M.J."/>
            <person name="Xia R."/>
            <person name="Zhu S."/>
            <person name="Xu C."/>
            <person name="Xu H."/>
            <person name="Xu X."/>
            <person name="Cox K."/>
            <person name="Korf I."/>
            <person name="Meyers B.C."/>
            <person name="Michelmore R.W."/>
        </authorList>
    </citation>
    <scope>NUCLEOTIDE SEQUENCE [LARGE SCALE GENOMIC DNA]</scope>
    <source>
        <strain evidence="2">cv. Salinas</strain>
        <tissue evidence="1">Seedlings</tissue>
    </source>
</reference>